<accession>A0A6J5MBC6</accession>
<protein>
    <submittedName>
        <fullName evidence="1">Uncharacterized protein</fullName>
    </submittedName>
</protein>
<organism evidence="1">
    <name type="scientific">uncultured Caudovirales phage</name>
    <dbReference type="NCBI Taxonomy" id="2100421"/>
    <lineage>
        <taxon>Viruses</taxon>
        <taxon>Duplodnaviria</taxon>
        <taxon>Heunggongvirae</taxon>
        <taxon>Uroviricota</taxon>
        <taxon>Caudoviricetes</taxon>
        <taxon>Peduoviridae</taxon>
        <taxon>Maltschvirus</taxon>
        <taxon>Maltschvirus maltsch</taxon>
    </lineage>
</organism>
<proteinExistence type="predicted"/>
<name>A0A6J5MBC6_9CAUD</name>
<dbReference type="EMBL" id="LR796385">
    <property type="protein sequence ID" value="CAB4141009.1"/>
    <property type="molecule type" value="Genomic_DNA"/>
</dbReference>
<reference evidence="1" key="1">
    <citation type="submission" date="2020-04" db="EMBL/GenBank/DDBJ databases">
        <authorList>
            <person name="Chiriac C."/>
            <person name="Salcher M."/>
            <person name="Ghai R."/>
            <person name="Kavagutti S V."/>
        </authorList>
    </citation>
    <scope>NUCLEOTIDE SEQUENCE</scope>
</reference>
<sequence length="87" mass="9426">MKTLRDYRCGSCGAVTEHLVSGDPPGTRSCQECGAPAFLQLSAPRSRLEGISGSFPTAYDRWARVHVEAAKVGAKRTEGKYDQPEVL</sequence>
<gene>
    <name evidence="1" type="ORF">UFOVP411_9</name>
</gene>
<evidence type="ECO:0000313" key="1">
    <source>
        <dbReference type="EMBL" id="CAB4141009.1"/>
    </source>
</evidence>